<evidence type="ECO:0000313" key="6">
    <source>
        <dbReference type="EMBL" id="KAK1736764.1"/>
    </source>
</evidence>
<gene>
    <name evidence="6" type="ORF">QTG54_012786</name>
</gene>
<accession>A0AAD8XZF6</accession>
<dbReference type="Proteomes" id="UP001224775">
    <property type="component" value="Unassembled WGS sequence"/>
</dbReference>
<dbReference type="AlphaFoldDB" id="A0AAD8XZF6"/>
<dbReference type="GO" id="GO:0016879">
    <property type="term" value="F:ligase activity, forming carbon-nitrogen bonds"/>
    <property type="evidence" value="ECO:0007669"/>
    <property type="project" value="InterPro"/>
</dbReference>
<keyword evidence="2" id="KW-0819">tRNA processing</keyword>
<name>A0AAD8XZF6_9STRA</name>
<dbReference type="Pfam" id="PF01171">
    <property type="entry name" value="ATP_bind_3"/>
    <property type="match status" value="1"/>
</dbReference>
<dbReference type="Gene3D" id="3.40.50.620">
    <property type="entry name" value="HUPs"/>
    <property type="match status" value="1"/>
</dbReference>
<dbReference type="InterPro" id="IPR014729">
    <property type="entry name" value="Rossmann-like_a/b/a_fold"/>
</dbReference>
<keyword evidence="7" id="KW-1185">Reference proteome</keyword>
<dbReference type="SUPFAM" id="SSF52402">
    <property type="entry name" value="Adenine nucleotide alpha hydrolases-like"/>
    <property type="match status" value="1"/>
</dbReference>
<keyword evidence="1" id="KW-0436">Ligase</keyword>
<proteinExistence type="predicted"/>
<reference evidence="6" key="1">
    <citation type="submission" date="2023-06" db="EMBL/GenBank/DDBJ databases">
        <title>Survivors Of The Sea: Transcriptome response of Skeletonema marinoi to long-term dormancy.</title>
        <authorList>
            <person name="Pinder M.I.M."/>
            <person name="Kourtchenko O."/>
            <person name="Robertson E.K."/>
            <person name="Larsson T."/>
            <person name="Maumus F."/>
            <person name="Osuna-Cruz C.M."/>
            <person name="Vancaester E."/>
            <person name="Stenow R."/>
            <person name="Vandepoele K."/>
            <person name="Ploug H."/>
            <person name="Bruchert V."/>
            <person name="Godhe A."/>
            <person name="Topel M."/>
        </authorList>
    </citation>
    <scope>NUCLEOTIDE SEQUENCE</scope>
    <source>
        <strain evidence="6">R05AC</strain>
    </source>
</reference>
<evidence type="ECO:0000256" key="3">
    <source>
        <dbReference type="ARBA" id="ARBA00022741"/>
    </source>
</evidence>
<feature type="domain" description="tRNA(Ile)-lysidine/2-thiocytidine synthase N-terminal" evidence="5">
    <location>
        <begin position="13"/>
        <end position="190"/>
    </location>
</feature>
<dbReference type="PANTHER" id="PTHR43033:SF1">
    <property type="entry name" value="TRNA(ILE)-LYSIDINE SYNTHASE-RELATED"/>
    <property type="match status" value="1"/>
</dbReference>
<dbReference type="EMBL" id="JATAAI010000028">
    <property type="protein sequence ID" value="KAK1736764.1"/>
    <property type="molecule type" value="Genomic_DNA"/>
</dbReference>
<dbReference type="GO" id="GO:0008033">
    <property type="term" value="P:tRNA processing"/>
    <property type="evidence" value="ECO:0007669"/>
    <property type="project" value="UniProtKB-KW"/>
</dbReference>
<keyword evidence="4" id="KW-0067">ATP-binding</keyword>
<dbReference type="InterPro" id="IPR012094">
    <property type="entry name" value="tRNA_Ile_lys_synt"/>
</dbReference>
<dbReference type="GO" id="GO:0005524">
    <property type="term" value="F:ATP binding"/>
    <property type="evidence" value="ECO:0007669"/>
    <property type="project" value="UniProtKB-KW"/>
</dbReference>
<protein>
    <recommendedName>
        <fullName evidence="5">tRNA(Ile)-lysidine/2-thiocytidine synthase N-terminal domain-containing protein</fullName>
    </recommendedName>
</protein>
<evidence type="ECO:0000256" key="1">
    <source>
        <dbReference type="ARBA" id="ARBA00022598"/>
    </source>
</evidence>
<dbReference type="InterPro" id="IPR011063">
    <property type="entry name" value="TilS/TtcA_N"/>
</dbReference>
<sequence length="412" mass="48252">MFDLDNDGTDGSKEVKCELHVAHFNHEQRGDNSDGDEAFVQRLRRILFSKVERNDENAIRGNSFTQDIARKWRRRKLRDLLSDLVLQTNNNTMCDTNRWGAILTAHHGDDSDETILLKLLEEHICQIYGNGSKNNGFFLVFFHLCRILCKTYVTTSQKRHHKFLESNALEWREDESNATNKYKRNKVRNELIPLMRELAGGEQALQKRFNNIDQQSRAISKDLKERATSYLASMPSQSEFWLPGDEVDILCEEAFYIWASKVTDRKLQLSYDQINRIKFQVENYPGKLQWTIDVGDLWRVQRNGNVLTLVHETESISDSLPWYIVETNHVLFDVNDQLESDTELIIKLPPKMESSSLSMKRVKDVGNMRFLPQWRKGRSPIKIKELLRGQKIHCIFETKHRSYVSLMDLKTR</sequence>
<dbReference type="PANTHER" id="PTHR43033">
    <property type="entry name" value="TRNA(ILE)-LYSIDINE SYNTHASE-RELATED"/>
    <property type="match status" value="1"/>
</dbReference>
<evidence type="ECO:0000259" key="5">
    <source>
        <dbReference type="Pfam" id="PF01171"/>
    </source>
</evidence>
<evidence type="ECO:0000256" key="4">
    <source>
        <dbReference type="ARBA" id="ARBA00022840"/>
    </source>
</evidence>
<comment type="caution">
    <text evidence="6">The sequence shown here is derived from an EMBL/GenBank/DDBJ whole genome shotgun (WGS) entry which is preliminary data.</text>
</comment>
<keyword evidence="3" id="KW-0547">Nucleotide-binding</keyword>
<evidence type="ECO:0000313" key="7">
    <source>
        <dbReference type="Proteomes" id="UP001224775"/>
    </source>
</evidence>
<evidence type="ECO:0000256" key="2">
    <source>
        <dbReference type="ARBA" id="ARBA00022694"/>
    </source>
</evidence>
<organism evidence="6 7">
    <name type="scientific">Skeletonema marinoi</name>
    <dbReference type="NCBI Taxonomy" id="267567"/>
    <lineage>
        <taxon>Eukaryota</taxon>
        <taxon>Sar</taxon>
        <taxon>Stramenopiles</taxon>
        <taxon>Ochrophyta</taxon>
        <taxon>Bacillariophyta</taxon>
        <taxon>Coscinodiscophyceae</taxon>
        <taxon>Thalassiosirophycidae</taxon>
        <taxon>Thalassiosirales</taxon>
        <taxon>Skeletonemataceae</taxon>
        <taxon>Skeletonema</taxon>
        <taxon>Skeletonema marinoi-dohrnii complex</taxon>
    </lineage>
</organism>